<feature type="transmembrane region" description="Helical" evidence="1">
    <location>
        <begin position="76"/>
        <end position="97"/>
    </location>
</feature>
<keyword evidence="3" id="KW-1185">Reference proteome</keyword>
<proteinExistence type="predicted"/>
<dbReference type="OrthoDB" id="3357408at2759"/>
<keyword evidence="1" id="KW-0472">Membrane</keyword>
<dbReference type="Proteomes" id="UP000219338">
    <property type="component" value="Unassembled WGS sequence"/>
</dbReference>
<evidence type="ECO:0000313" key="2">
    <source>
        <dbReference type="EMBL" id="SJL11543.1"/>
    </source>
</evidence>
<evidence type="ECO:0000313" key="3">
    <source>
        <dbReference type="Proteomes" id="UP000219338"/>
    </source>
</evidence>
<accession>A0A284RS03</accession>
<gene>
    <name evidence="2" type="ORF">ARMOST_14947</name>
</gene>
<dbReference type="OMA" id="IMCIAEI"/>
<feature type="transmembrane region" description="Helical" evidence="1">
    <location>
        <begin position="117"/>
        <end position="141"/>
    </location>
</feature>
<protein>
    <submittedName>
        <fullName evidence="2">Uncharacterized protein</fullName>
    </submittedName>
</protein>
<reference evidence="3" key="1">
    <citation type="journal article" date="2017" name="Nat. Ecol. Evol.">
        <title>Genome expansion and lineage-specific genetic innovations in the forest pathogenic fungi Armillaria.</title>
        <authorList>
            <person name="Sipos G."/>
            <person name="Prasanna A.N."/>
            <person name="Walter M.C."/>
            <person name="O'Connor E."/>
            <person name="Balint B."/>
            <person name="Krizsan K."/>
            <person name="Kiss B."/>
            <person name="Hess J."/>
            <person name="Varga T."/>
            <person name="Slot J."/>
            <person name="Riley R."/>
            <person name="Boka B."/>
            <person name="Rigling D."/>
            <person name="Barry K."/>
            <person name="Lee J."/>
            <person name="Mihaltcheva S."/>
            <person name="LaButti K."/>
            <person name="Lipzen A."/>
            <person name="Waldron R."/>
            <person name="Moloney N.M."/>
            <person name="Sperisen C."/>
            <person name="Kredics L."/>
            <person name="Vagvoelgyi C."/>
            <person name="Patrignani A."/>
            <person name="Fitzpatrick D."/>
            <person name="Nagy I."/>
            <person name="Doyle S."/>
            <person name="Anderson J.B."/>
            <person name="Grigoriev I.V."/>
            <person name="Gueldener U."/>
            <person name="Muensterkoetter M."/>
            <person name="Nagy L.G."/>
        </authorList>
    </citation>
    <scope>NUCLEOTIDE SEQUENCE [LARGE SCALE GENOMIC DNA]</scope>
    <source>
        <strain evidence="3">C18/9</strain>
    </source>
</reference>
<feature type="transmembrane region" description="Helical" evidence="1">
    <location>
        <begin position="162"/>
        <end position="186"/>
    </location>
</feature>
<feature type="transmembrane region" description="Helical" evidence="1">
    <location>
        <begin position="192"/>
        <end position="214"/>
    </location>
</feature>
<keyword evidence="1" id="KW-0812">Transmembrane</keyword>
<keyword evidence="1" id="KW-1133">Transmembrane helix</keyword>
<evidence type="ECO:0000256" key="1">
    <source>
        <dbReference type="SAM" id="Phobius"/>
    </source>
</evidence>
<feature type="transmembrane region" description="Helical" evidence="1">
    <location>
        <begin position="47"/>
        <end position="69"/>
    </location>
</feature>
<dbReference type="EMBL" id="FUEG01000014">
    <property type="protein sequence ID" value="SJL11543.1"/>
    <property type="molecule type" value="Genomic_DNA"/>
</dbReference>
<organism evidence="2 3">
    <name type="scientific">Armillaria ostoyae</name>
    <name type="common">Armillaria root rot fungus</name>
    <dbReference type="NCBI Taxonomy" id="47428"/>
    <lineage>
        <taxon>Eukaryota</taxon>
        <taxon>Fungi</taxon>
        <taxon>Dikarya</taxon>
        <taxon>Basidiomycota</taxon>
        <taxon>Agaricomycotina</taxon>
        <taxon>Agaricomycetes</taxon>
        <taxon>Agaricomycetidae</taxon>
        <taxon>Agaricales</taxon>
        <taxon>Marasmiineae</taxon>
        <taxon>Physalacriaceae</taxon>
        <taxon>Armillaria</taxon>
    </lineage>
</organism>
<name>A0A284RS03_ARMOS</name>
<dbReference type="AlphaFoldDB" id="A0A284RS03"/>
<sequence length="262" mass="29048">MVAASLWLLVFSTLYVACHLRFILDAFIYSNGEPIDTFQDMSHPVNVMLLVTFVAQTFMGDCILLYRCWVIYGRQWMVVICPVIMCIAEIGCGIAGVCIETSLGPDSSITNPSIFPLILTHLSLTLATNVITTSLIVHRIWTVHSAVRQVVPSIKNNPLRNALVVVIESASVYTVSAVVLLVIYAIGSDACYVMTGTIVQIIGITFNLIIIRFARGTAVKSMEETITSLRVPPRRVGQRVAFQNSRRPWNDIDTQTTHDNED</sequence>